<dbReference type="EMBL" id="CP000721">
    <property type="protein sequence ID" value="ABR34995.1"/>
    <property type="molecule type" value="Genomic_DNA"/>
</dbReference>
<feature type="transmembrane region" description="Helical" evidence="1">
    <location>
        <begin position="12"/>
        <end position="32"/>
    </location>
</feature>
<reference evidence="2 3" key="1">
    <citation type="submission" date="2007-06" db="EMBL/GenBank/DDBJ databases">
        <title>Complete sequence of Clostridium beijerinckii NCIMB 8052.</title>
        <authorList>
            <consortium name="US DOE Joint Genome Institute"/>
            <person name="Copeland A."/>
            <person name="Lucas S."/>
            <person name="Lapidus A."/>
            <person name="Barry K."/>
            <person name="Detter J.C."/>
            <person name="Glavina del Rio T."/>
            <person name="Hammon N."/>
            <person name="Israni S."/>
            <person name="Dalin E."/>
            <person name="Tice H."/>
            <person name="Pitluck S."/>
            <person name="Sims D."/>
            <person name="Brettin T."/>
            <person name="Bruce D."/>
            <person name="Tapia R."/>
            <person name="Brainard J."/>
            <person name="Schmutz J."/>
            <person name="Larimer F."/>
            <person name="Land M."/>
            <person name="Hauser L."/>
            <person name="Kyrpides N."/>
            <person name="Mikhailova N."/>
            <person name="Bennet G."/>
            <person name="Cann I."/>
            <person name="Chen J.-S."/>
            <person name="Contreras A.L."/>
            <person name="Jones D."/>
            <person name="Kashket E."/>
            <person name="Mitchell W."/>
            <person name="Stoddard S."/>
            <person name="Schwarz W."/>
            <person name="Qureshi N."/>
            <person name="Young M."/>
            <person name="Shi Z."/>
            <person name="Ezeji T."/>
            <person name="White B."/>
            <person name="Blaschek H."/>
            <person name="Richardson P."/>
        </authorList>
    </citation>
    <scope>NUCLEOTIDE SEQUENCE [LARGE SCALE GENOMIC DNA]</scope>
    <source>
        <strain evidence="3">ATCC 51743 / NCIMB 8052</strain>
    </source>
</reference>
<keyword evidence="1" id="KW-0812">Transmembrane</keyword>
<feature type="transmembrane region" description="Helical" evidence="1">
    <location>
        <begin position="72"/>
        <end position="90"/>
    </location>
</feature>
<dbReference type="AlphaFoldDB" id="A6LXB5"/>
<dbReference type="eggNOG" id="ENOG5033IX3">
    <property type="taxonomic scope" value="Bacteria"/>
</dbReference>
<feature type="transmembrane region" description="Helical" evidence="1">
    <location>
        <begin position="96"/>
        <end position="113"/>
    </location>
</feature>
<sequence>MKERGIFMRKVSVIITLFPALFMNIIAIVSFSNMSNFNSIDFKGIFILSLILLFPLLFLIQGIICARYNINAFISLGASILGFIILMLVYLNDSAVIYIFTYLIFGIMGYLITKICRKLSKK</sequence>
<reference evidence="2 3" key="2">
    <citation type="journal article" date="2011" name="BMC Genomics">
        <title>Single-nucleotide resolution analysis of the transcriptome structure of Clostridium beijerinckii NCIMB 8052 using RNA-Seq.</title>
        <authorList>
            <person name="Wang Y."/>
            <person name="Li X."/>
            <person name="Mao Y."/>
            <person name="Blaschek H.P."/>
        </authorList>
    </citation>
    <scope>NUCLEOTIDE SEQUENCE [LARGE SCALE GENOMIC DNA]</scope>
    <source>
        <strain evidence="3">ATCC 51743 / NCIMB 8052</strain>
    </source>
</reference>
<reference evidence="2 3" key="3">
    <citation type="journal article" date="2012" name="BMC Genomics">
        <title>Genome-wide dynamic transcriptional profiling in clostridium beijerinckii NCIMB 8052 using single-nucleotide resolution RNA-Seq.</title>
        <authorList>
            <person name="Wang Y."/>
            <person name="Li X."/>
            <person name="Mao Y."/>
            <person name="Blaschek H.P."/>
        </authorList>
    </citation>
    <scope>NUCLEOTIDE SEQUENCE [LARGE SCALE GENOMIC DNA]</scope>
    <source>
        <strain evidence="3">ATCC 51743 / NCIMB 8052</strain>
    </source>
</reference>
<dbReference type="KEGG" id="cbe:Cbei_2847"/>
<protein>
    <submittedName>
        <fullName evidence="2">Uncharacterized protein</fullName>
    </submittedName>
</protein>
<dbReference type="HOGENOM" id="CLU_160536_0_0_9"/>
<evidence type="ECO:0000256" key="1">
    <source>
        <dbReference type="SAM" id="Phobius"/>
    </source>
</evidence>
<gene>
    <name evidence="2" type="ordered locus">Cbei_2847</name>
</gene>
<accession>A6LXB5</accession>
<evidence type="ECO:0000313" key="3">
    <source>
        <dbReference type="Proteomes" id="UP000000565"/>
    </source>
</evidence>
<organism evidence="2 3">
    <name type="scientific">Clostridium beijerinckii (strain ATCC 51743 / NCIMB 8052)</name>
    <name type="common">Clostridium acetobutylicum</name>
    <dbReference type="NCBI Taxonomy" id="290402"/>
    <lineage>
        <taxon>Bacteria</taxon>
        <taxon>Bacillati</taxon>
        <taxon>Bacillota</taxon>
        <taxon>Clostridia</taxon>
        <taxon>Eubacteriales</taxon>
        <taxon>Clostridiaceae</taxon>
        <taxon>Clostridium</taxon>
    </lineage>
</organism>
<proteinExistence type="predicted"/>
<feature type="transmembrane region" description="Helical" evidence="1">
    <location>
        <begin position="44"/>
        <end position="65"/>
    </location>
</feature>
<keyword evidence="1" id="KW-1133">Transmembrane helix</keyword>
<dbReference type="Proteomes" id="UP000000565">
    <property type="component" value="Chromosome"/>
</dbReference>
<keyword evidence="1" id="KW-0472">Membrane</keyword>
<evidence type="ECO:0000313" key="2">
    <source>
        <dbReference type="EMBL" id="ABR34995.1"/>
    </source>
</evidence>
<name>A6LXB5_CLOB8</name>